<proteinExistence type="predicted"/>
<reference evidence="2 3" key="1">
    <citation type="journal article" date="2007" name="Nature">
        <title>Evolution of genes and genomes on the Drosophila phylogeny.</title>
        <authorList>
            <consortium name="Drosophila 12 Genomes Consortium"/>
            <person name="Clark A.G."/>
            <person name="Eisen M.B."/>
            <person name="Smith D.R."/>
            <person name="Bergman C.M."/>
            <person name="Oliver B."/>
            <person name="Markow T.A."/>
            <person name="Kaufman T.C."/>
            <person name="Kellis M."/>
            <person name="Gelbart W."/>
            <person name="Iyer V.N."/>
            <person name="Pollard D.A."/>
            <person name="Sackton T.B."/>
            <person name="Larracuente A.M."/>
            <person name="Singh N.D."/>
            <person name="Abad J.P."/>
            <person name="Abt D.N."/>
            <person name="Adryan B."/>
            <person name="Aguade M."/>
            <person name="Akashi H."/>
            <person name="Anderson W.W."/>
            <person name="Aquadro C.F."/>
            <person name="Ardell D.H."/>
            <person name="Arguello R."/>
            <person name="Artieri C.G."/>
            <person name="Barbash D.A."/>
            <person name="Barker D."/>
            <person name="Barsanti P."/>
            <person name="Batterham P."/>
            <person name="Batzoglou S."/>
            <person name="Begun D."/>
            <person name="Bhutkar A."/>
            <person name="Blanco E."/>
            <person name="Bosak S.A."/>
            <person name="Bradley R.K."/>
            <person name="Brand A.D."/>
            <person name="Brent M.R."/>
            <person name="Brooks A.N."/>
            <person name="Brown R.H."/>
            <person name="Butlin R.K."/>
            <person name="Caggese C."/>
            <person name="Calvi B.R."/>
            <person name="Bernardo de Carvalho A."/>
            <person name="Caspi A."/>
            <person name="Castrezana S."/>
            <person name="Celniker S.E."/>
            <person name="Chang J.L."/>
            <person name="Chapple C."/>
            <person name="Chatterji S."/>
            <person name="Chinwalla A."/>
            <person name="Civetta A."/>
            <person name="Clifton S.W."/>
            <person name="Comeron J.M."/>
            <person name="Costello J.C."/>
            <person name="Coyne J.A."/>
            <person name="Daub J."/>
            <person name="David R.G."/>
            <person name="Delcher A.L."/>
            <person name="Delehaunty K."/>
            <person name="Do C.B."/>
            <person name="Ebling H."/>
            <person name="Edwards K."/>
            <person name="Eickbush T."/>
            <person name="Evans J.D."/>
            <person name="Filipski A."/>
            <person name="Findeiss S."/>
            <person name="Freyhult E."/>
            <person name="Fulton L."/>
            <person name="Fulton R."/>
            <person name="Garcia A.C."/>
            <person name="Gardiner A."/>
            <person name="Garfield D.A."/>
            <person name="Garvin B.E."/>
            <person name="Gibson G."/>
            <person name="Gilbert D."/>
            <person name="Gnerre S."/>
            <person name="Godfrey J."/>
            <person name="Good R."/>
            <person name="Gotea V."/>
            <person name="Gravely B."/>
            <person name="Greenberg A.J."/>
            <person name="Griffiths-Jones S."/>
            <person name="Gross S."/>
            <person name="Guigo R."/>
            <person name="Gustafson E.A."/>
            <person name="Haerty W."/>
            <person name="Hahn M.W."/>
            <person name="Halligan D.L."/>
            <person name="Halpern A.L."/>
            <person name="Halter G.M."/>
            <person name="Han M.V."/>
            <person name="Heger A."/>
            <person name="Hillier L."/>
            <person name="Hinrichs A.S."/>
            <person name="Holmes I."/>
            <person name="Hoskins R.A."/>
            <person name="Hubisz M.J."/>
            <person name="Hultmark D."/>
            <person name="Huntley M.A."/>
            <person name="Jaffe D.B."/>
            <person name="Jagadeeshan S."/>
            <person name="Jeck W.R."/>
            <person name="Johnson J."/>
            <person name="Jones C.D."/>
            <person name="Jordan W.C."/>
            <person name="Karpen G.H."/>
            <person name="Kataoka E."/>
            <person name="Keightley P.D."/>
            <person name="Kheradpour P."/>
            <person name="Kirkness E.F."/>
            <person name="Koerich L.B."/>
            <person name="Kristiansen K."/>
            <person name="Kudrna D."/>
            <person name="Kulathinal R.J."/>
            <person name="Kumar S."/>
            <person name="Kwok R."/>
            <person name="Lander E."/>
            <person name="Langley C.H."/>
            <person name="Lapoint R."/>
            <person name="Lazzaro B.P."/>
            <person name="Lee S.J."/>
            <person name="Levesque L."/>
            <person name="Li R."/>
            <person name="Lin C.F."/>
            <person name="Lin M.F."/>
            <person name="Lindblad-Toh K."/>
            <person name="Llopart A."/>
            <person name="Long M."/>
            <person name="Low L."/>
            <person name="Lozovsky E."/>
            <person name="Lu J."/>
            <person name="Luo M."/>
            <person name="Machado C.A."/>
            <person name="Makalowski W."/>
            <person name="Marzo M."/>
            <person name="Matsuda M."/>
            <person name="Matzkin L."/>
            <person name="McAllister B."/>
            <person name="McBride C.S."/>
            <person name="McKernan B."/>
            <person name="McKernan K."/>
            <person name="Mendez-Lago M."/>
            <person name="Minx P."/>
            <person name="Mollenhauer M.U."/>
            <person name="Montooth K."/>
            <person name="Mount S.M."/>
            <person name="Mu X."/>
            <person name="Myers E."/>
            <person name="Negre B."/>
            <person name="Newfeld S."/>
            <person name="Nielsen R."/>
            <person name="Noor M.A."/>
            <person name="O'Grady P."/>
            <person name="Pachter L."/>
            <person name="Papaceit M."/>
            <person name="Parisi M.J."/>
            <person name="Parisi M."/>
            <person name="Parts L."/>
            <person name="Pedersen J.S."/>
            <person name="Pesole G."/>
            <person name="Phillippy A.M."/>
            <person name="Ponting C.P."/>
            <person name="Pop M."/>
            <person name="Porcelli D."/>
            <person name="Powell J.R."/>
            <person name="Prohaska S."/>
            <person name="Pruitt K."/>
            <person name="Puig M."/>
            <person name="Quesneville H."/>
            <person name="Ram K.R."/>
            <person name="Rand D."/>
            <person name="Rasmussen M.D."/>
            <person name="Reed L.K."/>
            <person name="Reenan R."/>
            <person name="Reily A."/>
            <person name="Remington K.A."/>
            <person name="Rieger T.T."/>
            <person name="Ritchie M.G."/>
            <person name="Robin C."/>
            <person name="Rogers Y.H."/>
            <person name="Rohde C."/>
            <person name="Rozas J."/>
            <person name="Rubenfield M.J."/>
            <person name="Ruiz A."/>
            <person name="Russo S."/>
            <person name="Salzberg S.L."/>
            <person name="Sanchez-Gracia A."/>
            <person name="Saranga D.J."/>
            <person name="Sato H."/>
            <person name="Schaeffer S.W."/>
            <person name="Schatz M.C."/>
            <person name="Schlenke T."/>
            <person name="Schwartz R."/>
            <person name="Segarra C."/>
            <person name="Singh R.S."/>
            <person name="Sirot L."/>
            <person name="Sirota M."/>
            <person name="Sisneros N.B."/>
            <person name="Smith C.D."/>
            <person name="Smith T.F."/>
            <person name="Spieth J."/>
            <person name="Stage D.E."/>
            <person name="Stark A."/>
            <person name="Stephan W."/>
            <person name="Strausberg R.L."/>
            <person name="Strempel S."/>
            <person name="Sturgill D."/>
            <person name="Sutton G."/>
            <person name="Sutton G.G."/>
            <person name="Tao W."/>
            <person name="Teichmann S."/>
            <person name="Tobari Y.N."/>
            <person name="Tomimura Y."/>
            <person name="Tsolas J.M."/>
            <person name="Valente V.L."/>
            <person name="Venter E."/>
            <person name="Venter J.C."/>
            <person name="Vicario S."/>
            <person name="Vieira F.G."/>
            <person name="Vilella A.J."/>
            <person name="Villasante A."/>
            <person name="Walenz B."/>
            <person name="Wang J."/>
            <person name="Wasserman M."/>
            <person name="Watts T."/>
            <person name="Wilson D."/>
            <person name="Wilson R.K."/>
            <person name="Wing R.A."/>
            <person name="Wolfner M.F."/>
            <person name="Wong A."/>
            <person name="Wong G.K."/>
            <person name="Wu C.I."/>
            <person name="Wu G."/>
            <person name="Yamamoto D."/>
            <person name="Yang H.P."/>
            <person name="Yang S.P."/>
            <person name="Yorke J.A."/>
            <person name="Yoshida K."/>
            <person name="Zdobnov E."/>
            <person name="Zhang P."/>
            <person name="Zhang Y."/>
            <person name="Zimin A.V."/>
            <person name="Baldwin J."/>
            <person name="Abdouelleil A."/>
            <person name="Abdulkadir J."/>
            <person name="Abebe A."/>
            <person name="Abera B."/>
            <person name="Abreu J."/>
            <person name="Acer S.C."/>
            <person name="Aftuck L."/>
            <person name="Alexander A."/>
            <person name="An P."/>
            <person name="Anderson E."/>
            <person name="Anderson S."/>
            <person name="Arachi H."/>
            <person name="Azer M."/>
            <person name="Bachantsang P."/>
            <person name="Barry A."/>
            <person name="Bayul T."/>
            <person name="Berlin A."/>
            <person name="Bessette D."/>
            <person name="Bloom T."/>
            <person name="Blye J."/>
            <person name="Boguslavskiy L."/>
            <person name="Bonnet C."/>
            <person name="Boukhgalter B."/>
            <person name="Bourzgui I."/>
            <person name="Brown A."/>
            <person name="Cahill P."/>
            <person name="Channer S."/>
            <person name="Cheshatsang Y."/>
            <person name="Chuda L."/>
            <person name="Citroen M."/>
            <person name="Collymore A."/>
            <person name="Cooke P."/>
            <person name="Costello M."/>
            <person name="D'Aco K."/>
            <person name="Daza R."/>
            <person name="De Haan G."/>
            <person name="DeGray S."/>
            <person name="DeMaso C."/>
            <person name="Dhargay N."/>
            <person name="Dooley K."/>
            <person name="Dooley E."/>
            <person name="Doricent M."/>
            <person name="Dorje P."/>
            <person name="Dorjee K."/>
            <person name="Dupes A."/>
            <person name="Elong R."/>
            <person name="Falk J."/>
            <person name="Farina A."/>
            <person name="Faro S."/>
            <person name="Ferguson D."/>
            <person name="Fisher S."/>
            <person name="Foley C.D."/>
            <person name="Franke A."/>
            <person name="Friedrich D."/>
            <person name="Gadbois L."/>
            <person name="Gearin G."/>
            <person name="Gearin C.R."/>
            <person name="Giannoukos G."/>
            <person name="Goode T."/>
            <person name="Graham J."/>
            <person name="Grandbois E."/>
            <person name="Grewal S."/>
            <person name="Gyaltsen K."/>
            <person name="Hafez N."/>
            <person name="Hagos B."/>
            <person name="Hall J."/>
            <person name="Henson C."/>
            <person name="Hollinger A."/>
            <person name="Honan T."/>
            <person name="Huard M.D."/>
            <person name="Hughes L."/>
            <person name="Hurhula B."/>
            <person name="Husby M.E."/>
            <person name="Kamat A."/>
            <person name="Kanga B."/>
            <person name="Kashin S."/>
            <person name="Khazanovich D."/>
            <person name="Kisner P."/>
            <person name="Lance K."/>
            <person name="Lara M."/>
            <person name="Lee W."/>
            <person name="Lennon N."/>
            <person name="Letendre F."/>
            <person name="LeVine R."/>
            <person name="Lipovsky A."/>
            <person name="Liu X."/>
            <person name="Liu J."/>
            <person name="Liu S."/>
            <person name="Lokyitsang T."/>
            <person name="Lokyitsang Y."/>
            <person name="Lubonja R."/>
            <person name="Lui A."/>
            <person name="MacDonald P."/>
            <person name="Magnisalis V."/>
            <person name="Maru K."/>
            <person name="Matthews C."/>
            <person name="McCusker W."/>
            <person name="McDonough S."/>
            <person name="Mehta T."/>
            <person name="Meldrim J."/>
            <person name="Meneus L."/>
            <person name="Mihai O."/>
            <person name="Mihalev A."/>
            <person name="Mihova T."/>
            <person name="Mittelman R."/>
            <person name="Mlenga V."/>
            <person name="Montmayeur A."/>
            <person name="Mulrain L."/>
            <person name="Navidi A."/>
            <person name="Naylor J."/>
            <person name="Negash T."/>
            <person name="Nguyen T."/>
            <person name="Nguyen N."/>
            <person name="Nicol R."/>
            <person name="Norbu C."/>
            <person name="Norbu N."/>
            <person name="Novod N."/>
            <person name="O'Neill B."/>
            <person name="Osman S."/>
            <person name="Markiewicz E."/>
            <person name="Oyono O.L."/>
            <person name="Patti C."/>
            <person name="Phunkhang P."/>
            <person name="Pierre F."/>
            <person name="Priest M."/>
            <person name="Raghuraman S."/>
            <person name="Rege F."/>
            <person name="Reyes R."/>
            <person name="Rise C."/>
            <person name="Rogov P."/>
            <person name="Ross K."/>
            <person name="Ryan E."/>
            <person name="Settipalli S."/>
            <person name="Shea T."/>
            <person name="Sherpa N."/>
            <person name="Shi L."/>
            <person name="Shih D."/>
            <person name="Sparrow T."/>
            <person name="Spaulding J."/>
            <person name="Stalker J."/>
            <person name="Stange-Thomann N."/>
            <person name="Stavropoulos S."/>
            <person name="Stone C."/>
            <person name="Strader C."/>
            <person name="Tesfaye S."/>
            <person name="Thomson T."/>
            <person name="Thoulutsang Y."/>
            <person name="Thoulutsang D."/>
            <person name="Topham K."/>
            <person name="Topping I."/>
            <person name="Tsamla T."/>
            <person name="Vassiliev H."/>
            <person name="Vo A."/>
            <person name="Wangchuk T."/>
            <person name="Wangdi T."/>
            <person name="Weiand M."/>
            <person name="Wilkinson J."/>
            <person name="Wilson A."/>
            <person name="Yadav S."/>
            <person name="Young G."/>
            <person name="Yu Q."/>
            <person name="Zembek L."/>
            <person name="Zhong D."/>
            <person name="Zimmer A."/>
            <person name="Zwirko Z."/>
            <person name="Jaffe D.B."/>
            <person name="Alvarez P."/>
            <person name="Brockman W."/>
            <person name="Butler J."/>
            <person name="Chin C."/>
            <person name="Gnerre S."/>
            <person name="Grabherr M."/>
            <person name="Kleber M."/>
            <person name="Mauceli E."/>
            <person name="MacCallum I."/>
        </authorList>
    </citation>
    <scope>NUCLEOTIDE SEQUENCE [LARGE SCALE GENOMIC DNA]</scope>
    <source>
        <strain evidence="3">Rob3c / Tucson 14021-0248.25</strain>
    </source>
</reference>
<keyword evidence="3" id="KW-1185">Reference proteome</keyword>
<dbReference type="EMBL" id="CH480837">
    <property type="protein sequence ID" value="EDW49132.1"/>
    <property type="molecule type" value="Genomic_DNA"/>
</dbReference>
<organism evidence="3">
    <name type="scientific">Drosophila sechellia</name>
    <name type="common">Fruit fly</name>
    <dbReference type="NCBI Taxonomy" id="7238"/>
    <lineage>
        <taxon>Eukaryota</taxon>
        <taxon>Metazoa</taxon>
        <taxon>Ecdysozoa</taxon>
        <taxon>Arthropoda</taxon>
        <taxon>Hexapoda</taxon>
        <taxon>Insecta</taxon>
        <taxon>Pterygota</taxon>
        <taxon>Neoptera</taxon>
        <taxon>Endopterygota</taxon>
        <taxon>Diptera</taxon>
        <taxon>Brachycera</taxon>
        <taxon>Muscomorpha</taxon>
        <taxon>Ephydroidea</taxon>
        <taxon>Drosophilidae</taxon>
        <taxon>Drosophila</taxon>
        <taxon>Sophophora</taxon>
    </lineage>
</organism>
<name>B4IH14_DROSE</name>
<dbReference type="HOGENOM" id="CLU_2545025_0_0_1"/>
<evidence type="ECO:0000313" key="3">
    <source>
        <dbReference type="Proteomes" id="UP000001292"/>
    </source>
</evidence>
<protein>
    <submittedName>
        <fullName evidence="2">GM16384</fullName>
    </submittedName>
</protein>
<dbReference type="AlphaFoldDB" id="B4IH14"/>
<feature type="compositionally biased region" description="Basic residues" evidence="1">
    <location>
        <begin position="1"/>
        <end position="11"/>
    </location>
</feature>
<dbReference type="Proteomes" id="UP000001292">
    <property type="component" value="Unassembled WGS sequence"/>
</dbReference>
<evidence type="ECO:0000256" key="1">
    <source>
        <dbReference type="SAM" id="MobiDB-lite"/>
    </source>
</evidence>
<feature type="compositionally biased region" description="Acidic residues" evidence="1">
    <location>
        <begin position="26"/>
        <end position="36"/>
    </location>
</feature>
<sequence>MQRQLSKHHQHKDGSDRTQQQQQEQENQEEEEELEEQDLKLCLHNLQPRQSSIWANTGEEAPAKEPVLAAIISVTRTKSSNQQ</sequence>
<accession>B4IH14</accession>
<feature type="region of interest" description="Disordered" evidence="1">
    <location>
        <begin position="1"/>
        <end position="40"/>
    </location>
</feature>
<evidence type="ECO:0000313" key="2">
    <source>
        <dbReference type="EMBL" id="EDW49132.1"/>
    </source>
</evidence>
<gene>
    <name evidence="2" type="primary">Dsec\GM16384</name>
    <name evidence="2" type="ORF">Dsec_GM16384</name>
</gene>